<reference evidence="2 3" key="1">
    <citation type="submission" date="2018-04" db="EMBL/GenBank/DDBJ databases">
        <title>Genomic Encyclopedia of Type Strains, Phase III (KMG-III): the genomes of soil and plant-associated and newly described type strains.</title>
        <authorList>
            <person name="Whitman W."/>
        </authorList>
    </citation>
    <scope>NUCLEOTIDE SEQUENCE [LARGE SCALE GENOMIC DNA]</scope>
    <source>
        <strain evidence="2 3">MA101b</strain>
    </source>
</reference>
<evidence type="ECO:0000256" key="1">
    <source>
        <dbReference type="SAM" id="SignalP"/>
    </source>
</evidence>
<proteinExistence type="predicted"/>
<dbReference type="Proteomes" id="UP000244189">
    <property type="component" value="Unassembled WGS sequence"/>
</dbReference>
<sequence length="264" mass="27666">MKRALIGVALASLGLSGAAAAQEREYCPDRPGIDTPACTIAPGRISVETSLADWTRDDQPGSREDNILFGDTLVRVGVSDTIEARIGFTPFGHDRMRDSTGVESVDGIGDVSLGMKANLLHPDGSDLSVSVLPFVTLPVGQSSIGAGDWGAGFLVPVTYELSDSVSLDLTPEIDAAVDEDGNGRHFAYSATAGLSVKVSKAFTLTGELQALRDDDPDQHATQGVAALSLAWMANDDLQFDILGAAGLTADTPDARLYAGISRRF</sequence>
<keyword evidence="3" id="KW-1185">Reference proteome</keyword>
<name>A0A2T5GMV0_9SPHN</name>
<comment type="caution">
    <text evidence="2">The sequence shown here is derived from an EMBL/GenBank/DDBJ whole genome shotgun (WGS) entry which is preliminary data.</text>
</comment>
<feature type="signal peptide" evidence="1">
    <location>
        <begin position="1"/>
        <end position="21"/>
    </location>
</feature>
<evidence type="ECO:0000313" key="3">
    <source>
        <dbReference type="Proteomes" id="UP000244189"/>
    </source>
</evidence>
<dbReference type="AlphaFoldDB" id="A0A2T5GMV0"/>
<dbReference type="Pfam" id="PF13557">
    <property type="entry name" value="Phenol_MetA_deg"/>
    <property type="match status" value="1"/>
</dbReference>
<dbReference type="EMBL" id="QAOG01000003">
    <property type="protein sequence ID" value="PTQ60598.1"/>
    <property type="molecule type" value="Genomic_DNA"/>
</dbReference>
<protein>
    <submittedName>
        <fullName evidence="2">Outer membrane putative beta-barrel porin/alpha-amylase</fullName>
    </submittedName>
</protein>
<evidence type="ECO:0000313" key="2">
    <source>
        <dbReference type="EMBL" id="PTQ60598.1"/>
    </source>
</evidence>
<gene>
    <name evidence="2" type="ORF">C8J26_2311</name>
</gene>
<keyword evidence="1" id="KW-0732">Signal</keyword>
<organism evidence="2 3">
    <name type="scientific">Sphingomonas aurantiaca</name>
    <dbReference type="NCBI Taxonomy" id="185949"/>
    <lineage>
        <taxon>Bacteria</taxon>
        <taxon>Pseudomonadati</taxon>
        <taxon>Pseudomonadota</taxon>
        <taxon>Alphaproteobacteria</taxon>
        <taxon>Sphingomonadales</taxon>
        <taxon>Sphingomonadaceae</taxon>
        <taxon>Sphingomonas</taxon>
    </lineage>
</organism>
<dbReference type="RefSeq" id="WP_107958215.1">
    <property type="nucleotide sequence ID" value="NZ_QAOG01000003.1"/>
</dbReference>
<accession>A0A2T5GMV0</accession>
<dbReference type="InterPro" id="IPR025737">
    <property type="entry name" value="FApF"/>
</dbReference>
<feature type="chain" id="PRO_5015785178" evidence="1">
    <location>
        <begin position="22"/>
        <end position="264"/>
    </location>
</feature>